<protein>
    <submittedName>
        <fullName evidence="2">Amidase enhancer</fullName>
    </submittedName>
</protein>
<dbReference type="GO" id="GO:0030435">
    <property type="term" value="P:sporulation resulting in formation of a cellular spore"/>
    <property type="evidence" value="ECO:0007669"/>
    <property type="project" value="InterPro"/>
</dbReference>
<dbReference type="InterPro" id="IPR013693">
    <property type="entry name" value="SpoIID/LytB_N"/>
</dbReference>
<dbReference type="GO" id="GO:0030288">
    <property type="term" value="C:outer membrane-bounded periplasmic space"/>
    <property type="evidence" value="ECO:0007669"/>
    <property type="project" value="TreeGrafter"/>
</dbReference>
<dbReference type="InterPro" id="IPR051922">
    <property type="entry name" value="Bact_Sporulation_Assoc"/>
</dbReference>
<dbReference type="PANTHER" id="PTHR30032">
    <property type="entry name" value="N-ACETYLMURAMOYL-L-ALANINE AMIDASE-RELATED"/>
    <property type="match status" value="1"/>
</dbReference>
<dbReference type="InterPro" id="IPR014225">
    <property type="entry name" value="Spore_II_D_firmicutes"/>
</dbReference>
<evidence type="ECO:0000313" key="3">
    <source>
        <dbReference type="Proteomes" id="UP000193006"/>
    </source>
</evidence>
<dbReference type="InterPro" id="IPR013486">
    <property type="entry name" value="SpoIID/LytB"/>
</dbReference>
<accession>A0A1X9MGZ5</accession>
<dbReference type="Proteomes" id="UP000193006">
    <property type="component" value="Chromosome"/>
</dbReference>
<dbReference type="KEGG" id="bkw:BkAM31D_24345"/>
<organism evidence="2 3">
    <name type="scientific">Halalkalibacter krulwichiae</name>
    <dbReference type="NCBI Taxonomy" id="199441"/>
    <lineage>
        <taxon>Bacteria</taxon>
        <taxon>Bacillati</taxon>
        <taxon>Bacillota</taxon>
        <taxon>Bacilli</taxon>
        <taxon>Bacillales</taxon>
        <taxon>Bacillaceae</taxon>
        <taxon>Halalkalibacter</taxon>
    </lineage>
</organism>
<name>A0A1X9MGZ5_9BACI</name>
<dbReference type="NCBIfam" id="TIGR02870">
    <property type="entry name" value="spore_II_D"/>
    <property type="match status" value="1"/>
</dbReference>
<dbReference type="PANTHER" id="PTHR30032:SF4">
    <property type="entry name" value="AMIDASE ENHANCER"/>
    <property type="match status" value="1"/>
</dbReference>
<dbReference type="NCBIfam" id="TIGR02669">
    <property type="entry name" value="SpoIID_LytB"/>
    <property type="match status" value="1"/>
</dbReference>
<evidence type="ECO:0000313" key="2">
    <source>
        <dbReference type="EMBL" id="ARK32737.1"/>
    </source>
</evidence>
<dbReference type="Pfam" id="PF08486">
    <property type="entry name" value="SpoIID"/>
    <property type="match status" value="1"/>
</dbReference>
<proteinExistence type="predicted"/>
<evidence type="ECO:0000259" key="1">
    <source>
        <dbReference type="Pfam" id="PF08486"/>
    </source>
</evidence>
<reference evidence="2 3" key="1">
    <citation type="submission" date="2017-04" db="EMBL/GenBank/DDBJ databases">
        <title>Bacillus krulwichiae AM31D Genome sequencing and assembly.</title>
        <authorList>
            <person name="Krulwich T.A."/>
            <person name="Anastor L."/>
            <person name="Ehrlich R."/>
            <person name="Ehrlich G.D."/>
            <person name="Janto B."/>
        </authorList>
    </citation>
    <scope>NUCLEOTIDE SEQUENCE [LARGE SCALE GENOMIC DNA]</scope>
    <source>
        <strain evidence="2 3">AM31D</strain>
    </source>
</reference>
<keyword evidence="3" id="KW-1185">Reference proteome</keyword>
<dbReference type="EMBL" id="CP020814">
    <property type="protein sequence ID" value="ARK32737.1"/>
    <property type="molecule type" value="Genomic_DNA"/>
</dbReference>
<dbReference type="STRING" id="199441.BkAM31D_24345"/>
<dbReference type="AlphaFoldDB" id="A0A1X9MGZ5"/>
<gene>
    <name evidence="2" type="primary">lytB</name>
    <name evidence="2" type="ORF">BkAM31D_24345</name>
</gene>
<sequence precursor="true">MKRLLIAATILCTVILIIPTMLVLFVSETEETTTSTVRSVAVDQPEEKWSYNPEDDMTVAVFRSQQNEIEELPLEQYVMGVVASEMHPNFEMEALKAQAMTARTYMVKNILQPRDVQVPDGAMVTDTVTHQVYQSEVELKEKWGADFDLYMARIQEAVLSTQGQVLTYEGEPIDAMFFSTSNGYTENSEDYWHSEFPYLRSVESPWDQSSPRFTAEKMVSVAEFQNRLGVALPEDGSVGTIVERTDGGRVAKVVIGGKELSGRQVREKLELDSSDFQWQRQGDQIAIQTRGWGHGVGMSQYGADGMAKEGKSYEDILVHYYRG</sequence>
<feature type="domain" description="Sporulation stage II protein D amidase enhancer LytB N-terminal" evidence="1">
    <location>
        <begin position="64"/>
        <end position="168"/>
    </location>
</feature>